<keyword evidence="2" id="KW-1185">Reference proteome</keyword>
<dbReference type="Proteomes" id="UP000283634">
    <property type="component" value="Unassembled WGS sequence"/>
</dbReference>
<dbReference type="AlphaFoldDB" id="A0A422MQC0"/>
<protein>
    <submittedName>
        <fullName evidence="1">Uncharacterized protein</fullName>
    </submittedName>
</protein>
<dbReference type="EMBL" id="MKGL01000865">
    <property type="protein sequence ID" value="RNE95415.1"/>
    <property type="molecule type" value="Genomic_DNA"/>
</dbReference>
<dbReference type="GeneID" id="40334157"/>
<dbReference type="RefSeq" id="XP_029233260.1">
    <property type="nucleotide sequence ID" value="XM_029386862.1"/>
</dbReference>
<reference evidence="1 2" key="1">
    <citation type="journal article" date="2018" name="BMC Genomics">
        <title>Genomic comparison of Trypanosoma conorhini and Trypanosoma rangeli to Trypanosoma cruzi strains of high and low virulence.</title>
        <authorList>
            <person name="Bradwell K.R."/>
            <person name="Koparde V.N."/>
            <person name="Matveyev A.V."/>
            <person name="Serrano M.G."/>
            <person name="Alves J.M."/>
            <person name="Parikh H."/>
            <person name="Huang B."/>
            <person name="Lee V."/>
            <person name="Espinosa-Alvarez O."/>
            <person name="Ortiz P.A."/>
            <person name="Costa-Martins A.G."/>
            <person name="Teixeira M.M."/>
            <person name="Buck G.A."/>
        </authorList>
    </citation>
    <scope>NUCLEOTIDE SEQUENCE [LARGE SCALE GENOMIC DNA]</scope>
    <source>
        <strain evidence="1 2">AM80</strain>
    </source>
</reference>
<name>A0A422MQC0_TRYRA</name>
<evidence type="ECO:0000313" key="1">
    <source>
        <dbReference type="EMBL" id="RNE95415.1"/>
    </source>
</evidence>
<proteinExistence type="predicted"/>
<accession>A0A422MQC0</accession>
<gene>
    <name evidence="1" type="ORF">TraAM80_10224</name>
</gene>
<sequence>MVSRLESLKVNVETYDPEPRAVVLWPPSARRWRVPGVRSGSVTSATVTGTTALRAAFSQVWALPLTLRAARSGAPSTTRCAPSLPPAGVVSRATRATMTSCGHWGRLPLTCTAP</sequence>
<evidence type="ECO:0000313" key="2">
    <source>
        <dbReference type="Proteomes" id="UP000283634"/>
    </source>
</evidence>
<organism evidence="1 2">
    <name type="scientific">Trypanosoma rangeli</name>
    <dbReference type="NCBI Taxonomy" id="5698"/>
    <lineage>
        <taxon>Eukaryota</taxon>
        <taxon>Discoba</taxon>
        <taxon>Euglenozoa</taxon>
        <taxon>Kinetoplastea</taxon>
        <taxon>Metakinetoplastina</taxon>
        <taxon>Trypanosomatida</taxon>
        <taxon>Trypanosomatidae</taxon>
        <taxon>Trypanosoma</taxon>
        <taxon>Herpetosoma</taxon>
    </lineage>
</organism>
<comment type="caution">
    <text evidence="1">The sequence shown here is derived from an EMBL/GenBank/DDBJ whole genome shotgun (WGS) entry which is preliminary data.</text>
</comment>